<comment type="caution">
    <text evidence="1">The sequence shown here is derived from an EMBL/GenBank/DDBJ whole genome shotgun (WGS) entry which is preliminary data.</text>
</comment>
<dbReference type="EMBL" id="BLLF01003316">
    <property type="protein sequence ID" value="GFH27008.1"/>
    <property type="molecule type" value="Genomic_DNA"/>
</dbReference>
<reference evidence="1 2" key="1">
    <citation type="submission" date="2020-02" db="EMBL/GenBank/DDBJ databases">
        <title>Draft genome sequence of Haematococcus lacustris strain NIES-144.</title>
        <authorList>
            <person name="Morimoto D."/>
            <person name="Nakagawa S."/>
            <person name="Yoshida T."/>
            <person name="Sawayama S."/>
        </authorList>
    </citation>
    <scope>NUCLEOTIDE SEQUENCE [LARGE SCALE GENOMIC DNA]</scope>
    <source>
        <strain evidence="1 2">NIES-144</strain>
    </source>
</reference>
<sequence>DSDSRTAAFYEQAAVAAAALGVCCDLYALSSTALT</sequence>
<protein>
    <submittedName>
        <fullName evidence="1">Uncharacterized protein</fullName>
    </submittedName>
</protein>
<accession>A0A6A0A4A8</accession>
<proteinExistence type="predicted"/>
<dbReference type="AlphaFoldDB" id="A0A6A0A4A8"/>
<feature type="non-terminal residue" evidence="1">
    <location>
        <position position="1"/>
    </location>
</feature>
<dbReference type="Proteomes" id="UP000485058">
    <property type="component" value="Unassembled WGS sequence"/>
</dbReference>
<evidence type="ECO:0000313" key="1">
    <source>
        <dbReference type="EMBL" id="GFH27008.1"/>
    </source>
</evidence>
<keyword evidence="2" id="KW-1185">Reference proteome</keyword>
<name>A0A6A0A4A8_HAELA</name>
<evidence type="ECO:0000313" key="2">
    <source>
        <dbReference type="Proteomes" id="UP000485058"/>
    </source>
</evidence>
<organism evidence="1 2">
    <name type="scientific">Haematococcus lacustris</name>
    <name type="common">Green alga</name>
    <name type="synonym">Haematococcus pluvialis</name>
    <dbReference type="NCBI Taxonomy" id="44745"/>
    <lineage>
        <taxon>Eukaryota</taxon>
        <taxon>Viridiplantae</taxon>
        <taxon>Chlorophyta</taxon>
        <taxon>core chlorophytes</taxon>
        <taxon>Chlorophyceae</taxon>
        <taxon>CS clade</taxon>
        <taxon>Chlamydomonadales</taxon>
        <taxon>Haematococcaceae</taxon>
        <taxon>Haematococcus</taxon>
    </lineage>
</organism>
<gene>
    <name evidence="1" type="ORF">HaLaN_25259</name>
</gene>